<dbReference type="RefSeq" id="WP_064885475.1">
    <property type="nucleotide sequence ID" value="NZ_LZSY01000130.1"/>
</dbReference>
<protein>
    <submittedName>
        <fullName evidence="2">Uncharacterized protein</fullName>
    </submittedName>
</protein>
<feature type="compositionally biased region" description="Basic and acidic residues" evidence="1">
    <location>
        <begin position="187"/>
        <end position="207"/>
    </location>
</feature>
<sequence length="207" mass="23349">MSKTIITPAERALPSAIISNTFIRLRSTQHADLTVFHARTEEVRVSLNWGGLLMTFRNAEAAQGVREALAAAKATLVHLPVDLGAPQPSDEDPYDRPTIAIDWTRRPSYGVMERSTLTPDNRRTLRWTDVYLGTLTLQILDRAAYHSTMDILKLAHQTAVAVCLDGGKHRADPTRDDYQFAVKPRTTRRERGRAYRDWDAAQHQSTE</sequence>
<comment type="caution">
    <text evidence="2">The sequence shown here is derived from an EMBL/GenBank/DDBJ whole genome shotgun (WGS) entry which is preliminary data.</text>
</comment>
<gene>
    <name evidence="2" type="ORF">A5779_00245</name>
</gene>
<reference evidence="3" key="1">
    <citation type="submission" date="2016-06" db="EMBL/GenBank/DDBJ databases">
        <authorList>
            <person name="Sutton G."/>
            <person name="Brinkac L."/>
            <person name="Sanka R."/>
            <person name="Adams M."/>
            <person name="Lau E."/>
            <person name="Mehaffy C."/>
            <person name="Tameris M."/>
            <person name="Hatherill M."/>
            <person name="Hanekom W."/>
            <person name="Mahomed H."/>
            <person name="Mcshane H."/>
        </authorList>
    </citation>
    <scope>NUCLEOTIDE SEQUENCE [LARGE SCALE GENOMIC DNA]</scope>
    <source>
        <strain evidence="3">852002-10433_SCH5171157</strain>
    </source>
</reference>
<organism evidence="2 3">
    <name type="scientific">Mycolicibacterium peregrinum</name>
    <name type="common">Mycobacterium peregrinum</name>
    <dbReference type="NCBI Taxonomy" id="43304"/>
    <lineage>
        <taxon>Bacteria</taxon>
        <taxon>Bacillati</taxon>
        <taxon>Actinomycetota</taxon>
        <taxon>Actinomycetes</taxon>
        <taxon>Mycobacteriales</taxon>
        <taxon>Mycobacteriaceae</taxon>
        <taxon>Mycolicibacterium</taxon>
    </lineage>
</organism>
<name>A0A1A0VUB2_MYCPR</name>
<dbReference type="EMBL" id="LZSY01000130">
    <property type="protein sequence ID" value="OBB86791.1"/>
    <property type="molecule type" value="Genomic_DNA"/>
</dbReference>
<accession>A0A1A0VUB2</accession>
<evidence type="ECO:0000313" key="2">
    <source>
        <dbReference type="EMBL" id="OBB86791.1"/>
    </source>
</evidence>
<proteinExistence type="predicted"/>
<evidence type="ECO:0000256" key="1">
    <source>
        <dbReference type="SAM" id="MobiDB-lite"/>
    </source>
</evidence>
<evidence type="ECO:0000313" key="3">
    <source>
        <dbReference type="Proteomes" id="UP000094008"/>
    </source>
</evidence>
<feature type="region of interest" description="Disordered" evidence="1">
    <location>
        <begin position="185"/>
        <end position="207"/>
    </location>
</feature>
<dbReference type="AlphaFoldDB" id="A0A1A0VUB2"/>
<dbReference type="Proteomes" id="UP000094008">
    <property type="component" value="Unassembled WGS sequence"/>
</dbReference>